<dbReference type="EMBL" id="JARBJD010000002">
    <property type="protein sequence ID" value="KAK2964660.1"/>
    <property type="molecule type" value="Genomic_DNA"/>
</dbReference>
<feature type="compositionally biased region" description="Basic and acidic residues" evidence="1">
    <location>
        <begin position="440"/>
        <end position="463"/>
    </location>
</feature>
<feature type="chain" id="PRO_5046301183" evidence="3">
    <location>
        <begin position="18"/>
        <end position="1023"/>
    </location>
</feature>
<keyword evidence="5" id="KW-1185">Reference proteome</keyword>
<dbReference type="InterPro" id="IPR050767">
    <property type="entry name" value="Sel1_AlgK"/>
</dbReference>
<feature type="compositionally biased region" description="Basic and acidic residues" evidence="1">
    <location>
        <begin position="748"/>
        <end position="759"/>
    </location>
</feature>
<proteinExistence type="predicted"/>
<keyword evidence="2" id="KW-0472">Membrane</keyword>
<dbReference type="PANTHER" id="PTHR11102">
    <property type="entry name" value="SEL-1-LIKE PROTEIN"/>
    <property type="match status" value="1"/>
</dbReference>
<keyword evidence="2" id="KW-0812">Transmembrane</keyword>
<accession>A0ABQ9YLM7</accession>
<dbReference type="Proteomes" id="UP001281761">
    <property type="component" value="Unassembled WGS sequence"/>
</dbReference>
<feature type="region of interest" description="Disordered" evidence="1">
    <location>
        <begin position="440"/>
        <end position="472"/>
    </location>
</feature>
<organism evidence="4 5">
    <name type="scientific">Blattamonas nauphoetae</name>
    <dbReference type="NCBI Taxonomy" id="2049346"/>
    <lineage>
        <taxon>Eukaryota</taxon>
        <taxon>Metamonada</taxon>
        <taxon>Preaxostyla</taxon>
        <taxon>Oxymonadida</taxon>
        <taxon>Blattamonas</taxon>
    </lineage>
</organism>
<feature type="transmembrane region" description="Helical" evidence="2">
    <location>
        <begin position="895"/>
        <end position="915"/>
    </location>
</feature>
<dbReference type="Gene3D" id="1.25.40.10">
    <property type="entry name" value="Tetratricopeptide repeat domain"/>
    <property type="match status" value="1"/>
</dbReference>
<feature type="compositionally biased region" description="Polar residues" evidence="1">
    <location>
        <begin position="738"/>
        <end position="747"/>
    </location>
</feature>
<evidence type="ECO:0000313" key="5">
    <source>
        <dbReference type="Proteomes" id="UP001281761"/>
    </source>
</evidence>
<feature type="compositionally biased region" description="Acidic residues" evidence="1">
    <location>
        <begin position="942"/>
        <end position="962"/>
    </location>
</feature>
<sequence>MLLFCFTTIVSVHCILTEQSIDDPSSLFSTISRNITSPNADYHSALLIFEMLASQGYVPAQRMAGFFHGTGLGFGNGYYRNTSSIDWGKMLMYNTFAAKYNTDAMKSLAYHYSDGIHESIGGPINDCGFAAQLYSELAEKTLKESLDLYTSPEVETAWLFVIPPCRAGVFEEPCLNVSQLRKDSEKYITSHSSIADLFELTSSHTPQGKALVGKIQYLSNPEKAYALLNEVADEVPEARGTLGIMHLYGLGIEQSIADARAHFHAGEMADDLVSISGLAFIEFMEGNYEEAKKYALRAASRSSQHGSYLYGLLDILAPPPLHQNIVEGEAYLEAASISGHLTARLHYANLLIEKRADLLLNNGKGISGQGQNIHALRLAGDVGFEPGDHFCKRSLTLLKSIISISPSQNKRITQAMKGSFEAYKRGLFEKHSIAQIEWMRRGKEEQARNSEDTDKNKLPSRTDEETESEISVEDRTQQVHVDKQREKIVTHQYTDEEKDAWRSVLDLAALADTGNVYANEALGELCLHSVGGGAPCLGGMRSVDYLLQAVRLGSQPAHILLGDYLYSIGLNKLAALMYSYGIRQYNPFRREVVMPFRPKEFDIEFPYESSLKSDQDPDVRDFVGMRDQINPKHGTLENLKRSVTDIKQGGISQVFGMALSLFKKGRDWIMSFGLRSVHAQGRLIGEADASFKLALMVARGDIGVRFGADVIQTPFDPTKNMTEYTKSLAEKRRKERASQQTKNNTKPNDQEHKTEQHEEPEQDSTQTDEAIRERRRKRMRRMERDRKAAGKSLANELGEFLVELDLPAPDELSLIDMSEYDEENNSTQAPEDKCPRGSECFKTLQEKRRQIIRQLFGMSSTKMHTANDLFLFLYYAIVFRYVTEFSEDGGPFATSTLILIASVILFFISALIIIAKKCDTVEEEPEDEGNMAELNPAPFLDDQQEPDDPNLQEEEEGEEAQSDEPSFQELEDGTVEVVAPVIQDPDQDDIHHREVDLSDVNEQTTLVEPTEKVSDETTKDHED</sequence>
<dbReference type="InterPro" id="IPR011990">
    <property type="entry name" value="TPR-like_helical_dom_sf"/>
</dbReference>
<evidence type="ECO:0000313" key="4">
    <source>
        <dbReference type="EMBL" id="KAK2964660.1"/>
    </source>
</evidence>
<feature type="region of interest" description="Disordered" evidence="1">
    <location>
        <begin position="728"/>
        <end position="790"/>
    </location>
</feature>
<dbReference type="SUPFAM" id="SSF81901">
    <property type="entry name" value="HCP-like"/>
    <property type="match status" value="1"/>
</dbReference>
<name>A0ABQ9YLM7_9EUKA</name>
<evidence type="ECO:0000256" key="2">
    <source>
        <dbReference type="SAM" id="Phobius"/>
    </source>
</evidence>
<evidence type="ECO:0000256" key="3">
    <source>
        <dbReference type="SAM" id="SignalP"/>
    </source>
</evidence>
<dbReference type="PANTHER" id="PTHR11102:SF147">
    <property type="entry name" value="SEL1L ADAPTOR SUBUNIT OF ERAD E3 UBIQUITIN LIGASE"/>
    <property type="match status" value="1"/>
</dbReference>
<protein>
    <submittedName>
        <fullName evidence="4">Uncharacterized protein</fullName>
    </submittedName>
</protein>
<gene>
    <name evidence="4" type="ORF">BLNAU_577</name>
</gene>
<feature type="region of interest" description="Disordered" evidence="1">
    <location>
        <begin position="924"/>
        <end position="1023"/>
    </location>
</feature>
<keyword evidence="3" id="KW-0732">Signal</keyword>
<keyword evidence="2" id="KW-1133">Transmembrane helix</keyword>
<reference evidence="4 5" key="1">
    <citation type="journal article" date="2022" name="bioRxiv">
        <title>Genomics of Preaxostyla Flagellates Illuminates Evolutionary Transitions and the Path Towards Mitochondrial Loss.</title>
        <authorList>
            <person name="Novak L.V.F."/>
            <person name="Treitli S.C."/>
            <person name="Pyrih J."/>
            <person name="Halakuc P."/>
            <person name="Pipaliya S.V."/>
            <person name="Vacek V."/>
            <person name="Brzon O."/>
            <person name="Soukal P."/>
            <person name="Eme L."/>
            <person name="Dacks J.B."/>
            <person name="Karnkowska A."/>
            <person name="Elias M."/>
            <person name="Hampl V."/>
        </authorList>
    </citation>
    <scope>NUCLEOTIDE SEQUENCE [LARGE SCALE GENOMIC DNA]</scope>
    <source>
        <strain evidence="4">NAU3</strain>
        <tissue evidence="4">Gut</tissue>
    </source>
</reference>
<comment type="caution">
    <text evidence="4">The sequence shown here is derived from an EMBL/GenBank/DDBJ whole genome shotgun (WGS) entry which is preliminary data.</text>
</comment>
<feature type="compositionally biased region" description="Basic and acidic residues" evidence="1">
    <location>
        <begin position="1009"/>
        <end position="1023"/>
    </location>
</feature>
<evidence type="ECO:0000256" key="1">
    <source>
        <dbReference type="SAM" id="MobiDB-lite"/>
    </source>
</evidence>
<feature type="signal peptide" evidence="3">
    <location>
        <begin position="1"/>
        <end position="17"/>
    </location>
</feature>